<sequence length="142" mass="15552">MARYTVETEIAAPRDVVYEIFADRENNGDFLPVTTKLVRSGLNQRQGVGAVHFLGIGKVGVSEEITDLDPGRRIAYRIVRGAPVRRHTGEITFADSPKGTKVTYTMDSDPSLPIPNVVAKQFLRGLITGMIAGARREAAKRV</sequence>
<evidence type="ECO:0000313" key="2">
    <source>
        <dbReference type="Proteomes" id="UP000887023"/>
    </source>
</evidence>
<dbReference type="Pfam" id="PF10604">
    <property type="entry name" value="Polyketide_cyc2"/>
    <property type="match status" value="1"/>
</dbReference>
<accession>A0ABX8S4Z5</accession>
<dbReference type="InterPro" id="IPR019587">
    <property type="entry name" value="Polyketide_cyclase/dehydratase"/>
</dbReference>
<keyword evidence="2" id="KW-1185">Reference proteome</keyword>
<dbReference type="SUPFAM" id="SSF55961">
    <property type="entry name" value="Bet v1-like"/>
    <property type="match status" value="1"/>
</dbReference>
<evidence type="ECO:0000313" key="1">
    <source>
        <dbReference type="EMBL" id="QXQ12521.1"/>
    </source>
</evidence>
<name>A0ABX8S4Z5_9ACTN</name>
<dbReference type="Proteomes" id="UP000887023">
    <property type="component" value="Chromosome"/>
</dbReference>
<dbReference type="InterPro" id="IPR023393">
    <property type="entry name" value="START-like_dom_sf"/>
</dbReference>
<dbReference type="Gene3D" id="3.30.530.20">
    <property type="match status" value="1"/>
</dbReference>
<reference evidence="1" key="1">
    <citation type="submission" date="2021-07" db="EMBL/GenBank/DDBJ databases">
        <title>Candidatus Kaistella beijingensis sp. nov. isolated from a municipal wastewater treatment plant is involved in sludge foaming.</title>
        <authorList>
            <person name="Song Y."/>
            <person name="Liu S.-J."/>
        </authorList>
    </citation>
    <scope>NUCLEOTIDE SEQUENCE</scope>
    <source>
        <strain evidence="1">DSM 43998</strain>
    </source>
</reference>
<proteinExistence type="predicted"/>
<dbReference type="CDD" id="cd07821">
    <property type="entry name" value="PYR_PYL_RCAR_like"/>
    <property type="match status" value="1"/>
</dbReference>
<organism evidence="1 2">
    <name type="scientific">Skermania pinensis</name>
    <dbReference type="NCBI Taxonomy" id="39122"/>
    <lineage>
        <taxon>Bacteria</taxon>
        <taxon>Bacillati</taxon>
        <taxon>Actinomycetota</taxon>
        <taxon>Actinomycetes</taxon>
        <taxon>Mycobacteriales</taxon>
        <taxon>Gordoniaceae</taxon>
        <taxon>Skermania</taxon>
    </lineage>
</organism>
<protein>
    <submittedName>
        <fullName evidence="1">SRPBCC family protein</fullName>
    </submittedName>
</protein>
<dbReference type="RefSeq" id="WP_066473716.1">
    <property type="nucleotide sequence ID" value="NZ_CBCRUZ010000023.1"/>
</dbReference>
<dbReference type="EMBL" id="CP079105">
    <property type="protein sequence ID" value="QXQ12521.1"/>
    <property type="molecule type" value="Genomic_DNA"/>
</dbReference>
<gene>
    <name evidence="1" type="ORF">KV203_11060</name>
</gene>